<evidence type="ECO:0000259" key="1">
    <source>
        <dbReference type="PROSITE" id="PS51029"/>
    </source>
</evidence>
<comment type="caution">
    <text evidence="2">The sequence shown here is derived from an EMBL/GenBank/DDBJ whole genome shotgun (WGS) entry which is preliminary data.</text>
</comment>
<keyword evidence="3" id="KW-1185">Reference proteome</keyword>
<organism evidence="2 3">
    <name type="scientific">Molorchus minor</name>
    <dbReference type="NCBI Taxonomy" id="1323400"/>
    <lineage>
        <taxon>Eukaryota</taxon>
        <taxon>Metazoa</taxon>
        <taxon>Ecdysozoa</taxon>
        <taxon>Arthropoda</taxon>
        <taxon>Hexapoda</taxon>
        <taxon>Insecta</taxon>
        <taxon>Pterygota</taxon>
        <taxon>Neoptera</taxon>
        <taxon>Endopterygota</taxon>
        <taxon>Coleoptera</taxon>
        <taxon>Polyphaga</taxon>
        <taxon>Cucujiformia</taxon>
        <taxon>Chrysomeloidea</taxon>
        <taxon>Cerambycidae</taxon>
        <taxon>Lamiinae</taxon>
        <taxon>Monochamini</taxon>
        <taxon>Molorchus</taxon>
    </lineage>
</organism>
<sequence>MADIRSFSKDFITEFIELYKAYPCLWKTKSKDYMNRNKKNEAYKVLLEKLQEVEKNATKETVKIKLNSLHAAVFVEKQKNSRFEERCRDRNR</sequence>
<name>A0ABQ9IPK7_9CUCU</name>
<dbReference type="Proteomes" id="UP001162164">
    <property type="component" value="Unassembled WGS sequence"/>
</dbReference>
<feature type="domain" description="MADF" evidence="1">
    <location>
        <begin position="14"/>
        <end position="92"/>
    </location>
</feature>
<evidence type="ECO:0000313" key="2">
    <source>
        <dbReference type="EMBL" id="KAJ8934308.1"/>
    </source>
</evidence>
<dbReference type="Pfam" id="PF10545">
    <property type="entry name" value="MADF_DNA_bdg"/>
    <property type="match status" value="1"/>
</dbReference>
<accession>A0ABQ9IPK7</accession>
<dbReference type="PANTHER" id="PTHR21505">
    <property type="entry name" value="MADF DOMAIN-CONTAINING PROTEIN-RELATED"/>
    <property type="match status" value="1"/>
</dbReference>
<reference evidence="2" key="1">
    <citation type="journal article" date="2023" name="Insect Mol. Biol.">
        <title>Genome sequencing provides insights into the evolution of gene families encoding plant cell wall-degrading enzymes in longhorned beetles.</title>
        <authorList>
            <person name="Shin N.R."/>
            <person name="Okamura Y."/>
            <person name="Kirsch R."/>
            <person name="Pauchet Y."/>
        </authorList>
    </citation>
    <scope>NUCLEOTIDE SEQUENCE</scope>
    <source>
        <strain evidence="2">MMC_N1</strain>
    </source>
</reference>
<proteinExistence type="predicted"/>
<dbReference type="PANTHER" id="PTHR21505:SF8">
    <property type="entry name" value="DPT-YFP REPRESSOR BY OVEREXPRESSION, ISOFORM D-RELATED"/>
    <property type="match status" value="1"/>
</dbReference>
<protein>
    <recommendedName>
        <fullName evidence="1">MADF domain-containing protein</fullName>
    </recommendedName>
</protein>
<gene>
    <name evidence="2" type="ORF">NQ317_002313</name>
</gene>
<dbReference type="PROSITE" id="PS51029">
    <property type="entry name" value="MADF"/>
    <property type="match status" value="1"/>
</dbReference>
<dbReference type="InterPro" id="IPR006578">
    <property type="entry name" value="MADF-dom"/>
</dbReference>
<evidence type="ECO:0000313" key="3">
    <source>
        <dbReference type="Proteomes" id="UP001162164"/>
    </source>
</evidence>
<dbReference type="EMBL" id="JAPWTJ010006163">
    <property type="protein sequence ID" value="KAJ8934308.1"/>
    <property type="molecule type" value="Genomic_DNA"/>
</dbReference>